<dbReference type="InterPro" id="IPR036179">
    <property type="entry name" value="Ig-like_dom_sf"/>
</dbReference>
<evidence type="ECO:0000256" key="4">
    <source>
        <dbReference type="ARBA" id="ARBA00023180"/>
    </source>
</evidence>
<dbReference type="Pfam" id="PF00041">
    <property type="entry name" value="fn3"/>
    <property type="match status" value="1"/>
</dbReference>
<dbReference type="EMBL" id="JBJQND010000002">
    <property type="protein sequence ID" value="KAL3887428.1"/>
    <property type="molecule type" value="Genomic_DNA"/>
</dbReference>
<evidence type="ECO:0000256" key="3">
    <source>
        <dbReference type="ARBA" id="ARBA00023157"/>
    </source>
</evidence>
<dbReference type="SUPFAM" id="SSF49265">
    <property type="entry name" value="Fibronectin type III"/>
    <property type="match status" value="1"/>
</dbReference>
<dbReference type="AlphaFoldDB" id="A0ABD3XR09"/>
<feature type="transmembrane region" description="Helical" evidence="6">
    <location>
        <begin position="508"/>
        <end position="534"/>
    </location>
</feature>
<evidence type="ECO:0000256" key="6">
    <source>
        <dbReference type="SAM" id="Phobius"/>
    </source>
</evidence>
<dbReference type="PANTHER" id="PTHR11640:SF31">
    <property type="entry name" value="IRREGULAR CHIASM C-ROUGHEST PROTEIN-RELATED"/>
    <property type="match status" value="1"/>
</dbReference>
<evidence type="ECO:0000313" key="10">
    <source>
        <dbReference type="Proteomes" id="UP001634394"/>
    </source>
</evidence>
<dbReference type="GO" id="GO:0016020">
    <property type="term" value="C:membrane"/>
    <property type="evidence" value="ECO:0007669"/>
    <property type="project" value="UniProtKB-SubCell"/>
</dbReference>
<name>A0ABD3XR09_SINWO</name>
<dbReference type="PANTHER" id="PTHR11640">
    <property type="entry name" value="NEPHRIN"/>
    <property type="match status" value="1"/>
</dbReference>
<sequence length="596" mass="65701">MSARFQCKTIGCSFPDPIIQWMYENQNISSGIQTLASDGCTSPEKIYASTLFFQRYSTLSDNSDQTVFFSCIADYPDVSKIIRANATKTVRFAVRVTEVVLQQNNKNITDIMTVNLGEPVTLTCITGLSRPDPSIDWYIGSQKRGNGPSLNFTPSNDDHNQTIYCQAYNTDPNKIIYSLKPRLSVQVRVTEAVLHQNGQTISSTTLIVTSGKPTTLSCVTGNSRPDAKIDWFIGSEQRGNGTSLNFIPTSQDHDKAVYCQAYNIDPNQPVFSDKPILFVKAAPRILDVSPDYKGYVGQYVVIQFDFYSNIDENLTITARHSNSSGLIIHQGIIKPAHPDDPPSVFRAYFFIILSNDNDLGLYAVEVKNAVGSDSKNIRIIEQITPEKPSSFHATDIQETQLSLRWQAGYNGGYTQTFIVEISHNNITWNNASQVSAENRDGWFTTVIEDLIPGSEYYLRLYAYNINGRGDLADVQLAIRTLKETMFSSLLDFIPSVEISVGGAVGAGVGGAVGVGVGGAVGGIIVGLIGAIIACTIRRQLNGSKCSCLRSKRRTDDELHSYSNTEMNPQTVKPIYEELNKGNTEQRVYDKISPLEG</sequence>
<evidence type="ECO:0000259" key="8">
    <source>
        <dbReference type="PROSITE" id="PS50853"/>
    </source>
</evidence>
<proteinExistence type="predicted"/>
<dbReference type="InterPro" id="IPR051275">
    <property type="entry name" value="Cell_adhesion_signaling"/>
</dbReference>
<keyword evidence="6" id="KW-1133">Transmembrane helix</keyword>
<keyword evidence="10" id="KW-1185">Reference proteome</keyword>
<evidence type="ECO:0000259" key="7">
    <source>
        <dbReference type="PROSITE" id="PS50835"/>
    </source>
</evidence>
<dbReference type="InterPro" id="IPR036116">
    <property type="entry name" value="FN3_sf"/>
</dbReference>
<keyword evidence="4" id="KW-0325">Glycoprotein</keyword>
<dbReference type="SUPFAM" id="SSF48726">
    <property type="entry name" value="Immunoglobulin"/>
    <property type="match status" value="2"/>
</dbReference>
<dbReference type="Proteomes" id="UP001634394">
    <property type="component" value="Unassembled WGS sequence"/>
</dbReference>
<dbReference type="PROSITE" id="PS50853">
    <property type="entry name" value="FN3"/>
    <property type="match status" value="1"/>
</dbReference>
<dbReference type="InterPro" id="IPR003599">
    <property type="entry name" value="Ig_sub"/>
</dbReference>
<evidence type="ECO:0000256" key="5">
    <source>
        <dbReference type="ARBA" id="ARBA00023319"/>
    </source>
</evidence>
<dbReference type="PROSITE" id="PS50835">
    <property type="entry name" value="IG_LIKE"/>
    <property type="match status" value="3"/>
</dbReference>
<feature type="domain" description="Ig-like" evidence="7">
    <location>
        <begin position="181"/>
        <end position="272"/>
    </location>
</feature>
<evidence type="ECO:0000313" key="9">
    <source>
        <dbReference type="EMBL" id="KAL3887428.1"/>
    </source>
</evidence>
<dbReference type="InterPro" id="IPR003961">
    <property type="entry name" value="FN3_dom"/>
</dbReference>
<dbReference type="SMART" id="SM00060">
    <property type="entry name" value="FN3"/>
    <property type="match status" value="1"/>
</dbReference>
<organism evidence="9 10">
    <name type="scientific">Sinanodonta woodiana</name>
    <name type="common">Chinese pond mussel</name>
    <name type="synonym">Anodonta woodiana</name>
    <dbReference type="NCBI Taxonomy" id="1069815"/>
    <lineage>
        <taxon>Eukaryota</taxon>
        <taxon>Metazoa</taxon>
        <taxon>Spiralia</taxon>
        <taxon>Lophotrochozoa</taxon>
        <taxon>Mollusca</taxon>
        <taxon>Bivalvia</taxon>
        <taxon>Autobranchia</taxon>
        <taxon>Heteroconchia</taxon>
        <taxon>Palaeoheterodonta</taxon>
        <taxon>Unionida</taxon>
        <taxon>Unionoidea</taxon>
        <taxon>Unionidae</taxon>
        <taxon>Unioninae</taxon>
        <taxon>Sinanodonta</taxon>
    </lineage>
</organism>
<feature type="domain" description="Ig-like" evidence="7">
    <location>
        <begin position="76"/>
        <end position="176"/>
    </location>
</feature>
<comment type="subcellular location">
    <subcellularLocation>
        <location evidence="1">Membrane</location>
        <topology evidence="1">Single-pass type I membrane protein</topology>
    </subcellularLocation>
</comment>
<keyword evidence="6" id="KW-0812">Transmembrane</keyword>
<keyword evidence="2 6" id="KW-0472">Membrane</keyword>
<feature type="domain" description="Fibronectin type-III" evidence="8">
    <location>
        <begin position="387"/>
        <end position="483"/>
    </location>
</feature>
<evidence type="ECO:0000256" key="2">
    <source>
        <dbReference type="ARBA" id="ARBA00023136"/>
    </source>
</evidence>
<gene>
    <name evidence="9" type="ORF">ACJMK2_027370</name>
</gene>
<dbReference type="SMART" id="SM00409">
    <property type="entry name" value="IG"/>
    <property type="match status" value="2"/>
</dbReference>
<dbReference type="InterPro" id="IPR007110">
    <property type="entry name" value="Ig-like_dom"/>
</dbReference>
<accession>A0ABD3XR09</accession>
<keyword evidence="5" id="KW-0393">Immunoglobulin domain</keyword>
<feature type="domain" description="Ig-like" evidence="7">
    <location>
        <begin position="1"/>
        <end position="73"/>
    </location>
</feature>
<keyword evidence="3" id="KW-1015">Disulfide bond</keyword>
<protein>
    <submittedName>
        <fullName evidence="9">Uncharacterized protein</fullName>
    </submittedName>
</protein>
<dbReference type="InterPro" id="IPR013783">
    <property type="entry name" value="Ig-like_fold"/>
</dbReference>
<reference evidence="9 10" key="1">
    <citation type="submission" date="2024-11" db="EMBL/GenBank/DDBJ databases">
        <title>Chromosome-level genome assembly of the freshwater bivalve Anodonta woodiana.</title>
        <authorList>
            <person name="Chen X."/>
        </authorList>
    </citation>
    <scope>NUCLEOTIDE SEQUENCE [LARGE SCALE GENOMIC DNA]</scope>
    <source>
        <strain evidence="9">MN2024</strain>
        <tissue evidence="9">Gills</tissue>
    </source>
</reference>
<evidence type="ECO:0000256" key="1">
    <source>
        <dbReference type="ARBA" id="ARBA00004479"/>
    </source>
</evidence>
<dbReference type="Gene3D" id="2.60.40.10">
    <property type="entry name" value="Immunoglobulins"/>
    <property type="match status" value="3"/>
</dbReference>
<dbReference type="CDD" id="cd00063">
    <property type="entry name" value="FN3"/>
    <property type="match status" value="1"/>
</dbReference>
<comment type="caution">
    <text evidence="9">The sequence shown here is derived from an EMBL/GenBank/DDBJ whole genome shotgun (WGS) entry which is preliminary data.</text>
</comment>